<feature type="region of interest" description="Disordered" evidence="1">
    <location>
        <begin position="351"/>
        <end position="450"/>
    </location>
</feature>
<feature type="compositionally biased region" description="Basic and acidic residues" evidence="1">
    <location>
        <begin position="392"/>
        <end position="406"/>
    </location>
</feature>
<evidence type="ECO:0000313" key="2">
    <source>
        <dbReference type="EMBL" id="KZV80937.1"/>
    </source>
</evidence>
<feature type="compositionally biased region" description="Basic residues" evidence="1">
    <location>
        <begin position="381"/>
        <end position="391"/>
    </location>
</feature>
<dbReference type="Proteomes" id="UP000077266">
    <property type="component" value="Unassembled WGS sequence"/>
</dbReference>
<evidence type="ECO:0000256" key="1">
    <source>
        <dbReference type="SAM" id="MobiDB-lite"/>
    </source>
</evidence>
<evidence type="ECO:0000313" key="3">
    <source>
        <dbReference type="Proteomes" id="UP000077266"/>
    </source>
</evidence>
<feature type="region of interest" description="Disordered" evidence="1">
    <location>
        <begin position="152"/>
        <end position="185"/>
    </location>
</feature>
<dbReference type="InParanoid" id="A0A165BN27"/>
<gene>
    <name evidence="2" type="ORF">EXIGLDRAFT_704543</name>
</gene>
<protein>
    <submittedName>
        <fullName evidence="2">Uncharacterized protein</fullName>
    </submittedName>
</protein>
<organism evidence="2 3">
    <name type="scientific">Exidia glandulosa HHB12029</name>
    <dbReference type="NCBI Taxonomy" id="1314781"/>
    <lineage>
        <taxon>Eukaryota</taxon>
        <taxon>Fungi</taxon>
        <taxon>Dikarya</taxon>
        <taxon>Basidiomycota</taxon>
        <taxon>Agaricomycotina</taxon>
        <taxon>Agaricomycetes</taxon>
        <taxon>Auriculariales</taxon>
        <taxon>Exidiaceae</taxon>
        <taxon>Exidia</taxon>
    </lineage>
</organism>
<dbReference type="OrthoDB" id="2757602at2759"/>
<sequence>MTLSSKPARSLMRRADNLIVKVLLHDSMGPGQNEEFYIPVKGGIQKHGDGHYVELPDVLGTLATLHQSPLKNLQGRLKAQNPDTGVYRDVGSIPNILQLQFNKSGPAVMQRHVVKPSATDKEHFELNLFYVPPPPESEVQWLTKVYQSKRAEQVAESQPEKGDSASDSLPASASASNSGVAPAKSTRKWSAAELKQLDKNPAFTDYLRELLSNRGVYGWTAGKARTMRARMDRYKVVVAAEAALSGWLQGETYDIPFGWSDQLDDAIPGSTQWSGGHFTQEAIRTAMGVGHTSAAEDKSAFTRPSRDSITSKAYDRLQRVQDWLEDPDNVEFCGKFNKAYPVFKAWQTRVLRDEPSEDGKGKGKEKDAEDGSGSDSEEERRRRRKAKKEKKEKKEKEKKRAKEDPKGKKRARKEDEDDATDSDRERERERKRKRKAEKEKRRLEYEEDSA</sequence>
<proteinExistence type="predicted"/>
<reference evidence="2 3" key="1">
    <citation type="journal article" date="2016" name="Mol. Biol. Evol.">
        <title>Comparative Genomics of Early-Diverging Mushroom-Forming Fungi Provides Insights into the Origins of Lignocellulose Decay Capabilities.</title>
        <authorList>
            <person name="Nagy L.G."/>
            <person name="Riley R."/>
            <person name="Tritt A."/>
            <person name="Adam C."/>
            <person name="Daum C."/>
            <person name="Floudas D."/>
            <person name="Sun H."/>
            <person name="Yadav J.S."/>
            <person name="Pangilinan J."/>
            <person name="Larsson K.H."/>
            <person name="Matsuura K."/>
            <person name="Barry K."/>
            <person name="Labutti K."/>
            <person name="Kuo R."/>
            <person name="Ohm R.A."/>
            <person name="Bhattacharya S.S."/>
            <person name="Shirouzu T."/>
            <person name="Yoshinaga Y."/>
            <person name="Martin F.M."/>
            <person name="Grigoriev I.V."/>
            <person name="Hibbett D.S."/>
        </authorList>
    </citation>
    <scope>NUCLEOTIDE SEQUENCE [LARGE SCALE GENOMIC DNA]</scope>
    <source>
        <strain evidence="2 3">HHB12029</strain>
    </source>
</reference>
<feature type="compositionally biased region" description="Basic and acidic residues" evidence="1">
    <location>
        <begin position="351"/>
        <end position="369"/>
    </location>
</feature>
<feature type="compositionally biased region" description="Low complexity" evidence="1">
    <location>
        <begin position="165"/>
        <end position="178"/>
    </location>
</feature>
<dbReference type="EMBL" id="KV426434">
    <property type="protein sequence ID" value="KZV80937.1"/>
    <property type="molecule type" value="Genomic_DNA"/>
</dbReference>
<name>A0A165BN27_EXIGL</name>
<dbReference type="AlphaFoldDB" id="A0A165BN27"/>
<accession>A0A165BN27</accession>
<keyword evidence="3" id="KW-1185">Reference proteome</keyword>
<feature type="compositionally biased region" description="Basic and acidic residues" evidence="1">
    <location>
        <begin position="152"/>
        <end position="164"/>
    </location>
</feature>